<keyword evidence="2" id="KW-1185">Reference proteome</keyword>
<dbReference type="Proteomes" id="UP001501697">
    <property type="component" value="Unassembled WGS sequence"/>
</dbReference>
<dbReference type="EMBL" id="BAAAYU010000005">
    <property type="protein sequence ID" value="GAA3640803.1"/>
    <property type="molecule type" value="Genomic_DNA"/>
</dbReference>
<gene>
    <name evidence="1" type="ORF">GCM10022200_25630</name>
</gene>
<reference evidence="2" key="1">
    <citation type="journal article" date="2019" name="Int. J. Syst. Evol. Microbiol.">
        <title>The Global Catalogue of Microorganisms (GCM) 10K type strain sequencing project: providing services to taxonomists for standard genome sequencing and annotation.</title>
        <authorList>
            <consortium name="The Broad Institute Genomics Platform"/>
            <consortium name="The Broad Institute Genome Sequencing Center for Infectious Disease"/>
            <person name="Wu L."/>
            <person name="Ma J."/>
        </authorList>
    </citation>
    <scope>NUCLEOTIDE SEQUENCE [LARGE SCALE GENOMIC DNA]</scope>
    <source>
        <strain evidence="2">JCM 16544</strain>
    </source>
</reference>
<organism evidence="1 2">
    <name type="scientific">Microbacterium awajiense</name>
    <dbReference type="NCBI Taxonomy" id="415214"/>
    <lineage>
        <taxon>Bacteria</taxon>
        <taxon>Bacillati</taxon>
        <taxon>Actinomycetota</taxon>
        <taxon>Actinomycetes</taxon>
        <taxon>Micrococcales</taxon>
        <taxon>Microbacteriaceae</taxon>
        <taxon>Microbacterium</taxon>
    </lineage>
</organism>
<proteinExistence type="predicted"/>
<comment type="caution">
    <text evidence="1">The sequence shown here is derived from an EMBL/GenBank/DDBJ whole genome shotgun (WGS) entry which is preliminary data.</text>
</comment>
<name>A0ABP7AV00_9MICO</name>
<protein>
    <submittedName>
        <fullName evidence="1">Uncharacterized protein</fullName>
    </submittedName>
</protein>
<evidence type="ECO:0000313" key="1">
    <source>
        <dbReference type="EMBL" id="GAA3640803.1"/>
    </source>
</evidence>
<sequence length="100" mass="10943">MEGRELSSQLNSAVSTTDDKHLRCRYLPWIEVLAAMDDDTWCGQTACPVRQTRMGGRSRGADHVSSLNISCRCGEEQGRTVPALLNCVGPNSPDNLHAEV</sequence>
<accession>A0ABP7AV00</accession>
<evidence type="ECO:0000313" key="2">
    <source>
        <dbReference type="Proteomes" id="UP001501697"/>
    </source>
</evidence>